<evidence type="ECO:0000256" key="10">
    <source>
        <dbReference type="SAM" id="Phobius"/>
    </source>
</evidence>
<name>A0A498IP80_MALDO</name>
<feature type="transmembrane region" description="Helical" evidence="10">
    <location>
        <begin position="152"/>
        <end position="171"/>
    </location>
</feature>
<dbReference type="Gramene" id="mRNA:MD11G0008000">
    <property type="protein sequence ID" value="mRNA:MD11G0008000"/>
    <property type="gene ID" value="MD11G0008000"/>
</dbReference>
<feature type="transmembrane region" description="Helical" evidence="10">
    <location>
        <begin position="102"/>
        <end position="124"/>
    </location>
</feature>
<dbReference type="OrthoDB" id="5982228at2759"/>
<evidence type="ECO:0000256" key="3">
    <source>
        <dbReference type="ARBA" id="ARBA00022475"/>
    </source>
</evidence>
<evidence type="ECO:0000256" key="4">
    <source>
        <dbReference type="ARBA" id="ARBA00022692"/>
    </source>
</evidence>
<protein>
    <recommendedName>
        <fullName evidence="13">Amino acid permease/ SLC12A domain-containing protein</fullName>
    </recommendedName>
</protein>
<dbReference type="PIRSF" id="PIRSF006060">
    <property type="entry name" value="AA_transporter"/>
    <property type="match status" value="1"/>
</dbReference>
<feature type="transmembrane region" description="Helical" evidence="10">
    <location>
        <begin position="68"/>
        <end position="90"/>
    </location>
</feature>
<dbReference type="InterPro" id="IPR044566">
    <property type="entry name" value="RMV1-like"/>
</dbReference>
<dbReference type="FunFam" id="1.20.1740.10:FF:000041">
    <property type="entry name" value="Amino acid permease, putative"/>
    <property type="match status" value="1"/>
</dbReference>
<evidence type="ECO:0000256" key="6">
    <source>
        <dbReference type="ARBA" id="ARBA00022989"/>
    </source>
</evidence>
<evidence type="ECO:0000256" key="5">
    <source>
        <dbReference type="ARBA" id="ARBA00022847"/>
    </source>
</evidence>
<feature type="compositionally biased region" description="Polar residues" evidence="9">
    <location>
        <begin position="1"/>
        <end position="10"/>
    </location>
</feature>
<dbReference type="Pfam" id="PF13520">
    <property type="entry name" value="AA_permease_2"/>
    <property type="match status" value="1"/>
</dbReference>
<dbReference type="InterPro" id="IPR002293">
    <property type="entry name" value="AA/rel_permease1"/>
</dbReference>
<dbReference type="PANTHER" id="PTHR45826:SF18">
    <property type="entry name" value="NEUTRAL AMINO ACID TRANSPORTER"/>
    <property type="match status" value="1"/>
</dbReference>
<evidence type="ECO:0000313" key="11">
    <source>
        <dbReference type="EMBL" id="RXH85338.1"/>
    </source>
</evidence>
<accession>A0A498IP80</accession>
<organism evidence="11 12">
    <name type="scientific">Malus domestica</name>
    <name type="common">Apple</name>
    <name type="synonym">Pyrus malus</name>
    <dbReference type="NCBI Taxonomy" id="3750"/>
    <lineage>
        <taxon>Eukaryota</taxon>
        <taxon>Viridiplantae</taxon>
        <taxon>Streptophyta</taxon>
        <taxon>Embryophyta</taxon>
        <taxon>Tracheophyta</taxon>
        <taxon>Spermatophyta</taxon>
        <taxon>Magnoliopsida</taxon>
        <taxon>eudicotyledons</taxon>
        <taxon>Gunneridae</taxon>
        <taxon>Pentapetalae</taxon>
        <taxon>rosids</taxon>
        <taxon>fabids</taxon>
        <taxon>Rosales</taxon>
        <taxon>Rosaceae</taxon>
        <taxon>Amygdaloideae</taxon>
        <taxon>Maleae</taxon>
        <taxon>Malus</taxon>
    </lineage>
</organism>
<dbReference type="PANTHER" id="PTHR45826">
    <property type="entry name" value="POLYAMINE TRANSPORTER PUT1"/>
    <property type="match status" value="1"/>
</dbReference>
<dbReference type="SMR" id="A0A498IP80"/>
<evidence type="ECO:0000256" key="1">
    <source>
        <dbReference type="ARBA" id="ARBA00004651"/>
    </source>
</evidence>
<dbReference type="GO" id="GO:0005886">
    <property type="term" value="C:plasma membrane"/>
    <property type="evidence" value="ECO:0007669"/>
    <property type="project" value="UniProtKB-SubCell"/>
</dbReference>
<keyword evidence="7 10" id="KW-0472">Membrane</keyword>
<dbReference type="Gene3D" id="1.20.1740.10">
    <property type="entry name" value="Amino acid/polyamine transporter I"/>
    <property type="match status" value="1"/>
</dbReference>
<feature type="transmembrane region" description="Helical" evidence="10">
    <location>
        <begin position="376"/>
        <end position="395"/>
    </location>
</feature>
<comment type="subcellular location">
    <subcellularLocation>
        <location evidence="1">Cell membrane</location>
        <topology evidence="1">Multi-pass membrane protein</topology>
    </subcellularLocation>
</comment>
<evidence type="ECO:0000313" key="12">
    <source>
        <dbReference type="Proteomes" id="UP000290289"/>
    </source>
</evidence>
<feature type="region of interest" description="Disordered" evidence="9">
    <location>
        <begin position="1"/>
        <end position="21"/>
    </location>
</feature>
<sequence>MKSPQSSPKSKTALLDNEKEEVQEPPMFSTTKNKCQKLAFIPLVFLIYFQISGGPYNTESTVGSGGPFNAILGFLLFPIIWSIPEALVTAELASTFRGNGGFVIWTHQAFGPFWGFLIGFWKFFSAVINLSSYPGLCIDYIDPMLPTLLSHLPHYLLISLSTLLLSVFNFIGLPTVGYAAISLGILSYLPFIVISVCAIPQIDPSKWVSSGQISRKRNWPSFFNSLFWNLNCWDNVSTLVGEGVKNPPKTLPKAFLAAGLLTYLTSLIPLLAAIGAMSLDLDDWNDGFYTVVAYKIVGKRFAKWVRVGAFLSGIGVYQSQLSSCSHQLLGMAELGLLPGLFGARSKLSGTPWVGILISAVISILVSYMNFKHVTSLVNVLFSLSMLVEFSAFIWLRVKLPDLQRPFKLPVTRLRGLIAVLFIPFGILVYITCVGTKVVYLVIALLTVFGIISYFSMKIFQAKMWLGFNHVVAKLADYEDLGYYGQFMKK</sequence>
<evidence type="ECO:0000256" key="7">
    <source>
        <dbReference type="ARBA" id="ARBA00023136"/>
    </source>
</evidence>
<feature type="transmembrane region" description="Helical" evidence="10">
    <location>
        <begin position="38"/>
        <end position="56"/>
    </location>
</feature>
<dbReference type="EMBL" id="RDQH01000337">
    <property type="protein sequence ID" value="RXH85338.1"/>
    <property type="molecule type" value="Genomic_DNA"/>
</dbReference>
<dbReference type="GO" id="GO:0015293">
    <property type="term" value="F:symporter activity"/>
    <property type="evidence" value="ECO:0007669"/>
    <property type="project" value="UniProtKB-KW"/>
</dbReference>
<keyword evidence="6 10" id="KW-1133">Transmembrane helix</keyword>
<dbReference type="GO" id="GO:0015203">
    <property type="term" value="F:polyamine transmembrane transporter activity"/>
    <property type="evidence" value="ECO:0007669"/>
    <property type="project" value="UniProtKB-ARBA"/>
</dbReference>
<proteinExistence type="inferred from homology"/>
<reference evidence="11 12" key="1">
    <citation type="submission" date="2018-10" db="EMBL/GenBank/DDBJ databases">
        <title>A high-quality apple genome assembly.</title>
        <authorList>
            <person name="Hu J."/>
        </authorList>
    </citation>
    <scope>NUCLEOTIDE SEQUENCE [LARGE SCALE GENOMIC DNA]</scope>
    <source>
        <strain evidence="12">cv. HFTH1</strain>
        <tissue evidence="11">Young leaf</tissue>
    </source>
</reference>
<comment type="similarity">
    <text evidence="8">Belongs to the amino acid-polyamine-organocation (APC) superfamily. Polyamine:cation symporter (PHS) (TC 2.A.3.12) family.</text>
</comment>
<feature type="transmembrane region" description="Helical" evidence="10">
    <location>
        <begin position="437"/>
        <end position="456"/>
    </location>
</feature>
<gene>
    <name evidence="11" type="ORF">DVH24_042106</name>
</gene>
<keyword evidence="4 10" id="KW-0812">Transmembrane</keyword>
<keyword evidence="3" id="KW-1003">Cell membrane</keyword>
<keyword evidence="12" id="KW-1185">Reference proteome</keyword>
<dbReference type="STRING" id="3750.A0A498IP80"/>
<evidence type="ECO:0000256" key="8">
    <source>
        <dbReference type="ARBA" id="ARBA00024041"/>
    </source>
</evidence>
<dbReference type="KEGG" id="mdm:103447004"/>
<evidence type="ECO:0008006" key="13">
    <source>
        <dbReference type="Google" id="ProtNLM"/>
    </source>
</evidence>
<comment type="caution">
    <text evidence="11">The sequence shown here is derived from an EMBL/GenBank/DDBJ whole genome shotgun (WGS) entry which is preliminary data.</text>
</comment>
<evidence type="ECO:0000256" key="9">
    <source>
        <dbReference type="SAM" id="MobiDB-lite"/>
    </source>
</evidence>
<feature type="transmembrane region" description="Helical" evidence="10">
    <location>
        <begin position="254"/>
        <end position="274"/>
    </location>
</feature>
<feature type="transmembrane region" description="Helical" evidence="10">
    <location>
        <begin position="415"/>
        <end position="431"/>
    </location>
</feature>
<evidence type="ECO:0000256" key="2">
    <source>
        <dbReference type="ARBA" id="ARBA00022448"/>
    </source>
</evidence>
<dbReference type="Proteomes" id="UP000290289">
    <property type="component" value="Chromosome 11"/>
</dbReference>
<dbReference type="AlphaFoldDB" id="A0A498IP80"/>
<feature type="transmembrane region" description="Helical" evidence="10">
    <location>
        <begin position="352"/>
        <end position="370"/>
    </location>
</feature>
<feature type="transmembrane region" description="Helical" evidence="10">
    <location>
        <begin position="178"/>
        <end position="202"/>
    </location>
</feature>
<keyword evidence="2" id="KW-0813">Transport</keyword>
<keyword evidence="5" id="KW-0769">Symport</keyword>